<proteinExistence type="predicted"/>
<sequence length="71" mass="8201">MAQKGARLVNKREKLLDAALARAMADIEAGRVRPAEDIFAELKDRYKRLVGRTYSARLQECDKLRRDLRRG</sequence>
<evidence type="ECO:0000313" key="1">
    <source>
        <dbReference type="EMBL" id="TCU17421.1"/>
    </source>
</evidence>
<dbReference type="EMBL" id="SMBH01000004">
    <property type="protein sequence ID" value="TCU17421.1"/>
    <property type="molecule type" value="Genomic_DNA"/>
</dbReference>
<name>A0A4R3Q874_RHISU</name>
<evidence type="ECO:0000313" key="2">
    <source>
        <dbReference type="Proteomes" id="UP000294576"/>
    </source>
</evidence>
<dbReference type="RefSeq" id="WP_132561717.1">
    <property type="nucleotide sequence ID" value="NZ_SMBH01000004.1"/>
</dbReference>
<reference evidence="1 2" key="1">
    <citation type="submission" date="2019-03" db="EMBL/GenBank/DDBJ databases">
        <title>Genomic Encyclopedia of Type Strains, Phase IV (KMG-V): Genome sequencing to study the core and pangenomes of soil and plant-associated prokaryotes.</title>
        <authorList>
            <person name="Whitman W."/>
        </authorList>
    </citation>
    <scope>NUCLEOTIDE SEQUENCE [LARGE SCALE GENOMIC DNA]</scope>
    <source>
        <strain evidence="1 2">Hc14</strain>
    </source>
</reference>
<gene>
    <name evidence="1" type="ORF">EV132_104454</name>
</gene>
<comment type="caution">
    <text evidence="1">The sequence shown here is derived from an EMBL/GenBank/DDBJ whole genome shotgun (WGS) entry which is preliminary data.</text>
</comment>
<dbReference type="AlphaFoldDB" id="A0A4R3Q874"/>
<protein>
    <submittedName>
        <fullName evidence="1">Uncharacterized protein</fullName>
    </submittedName>
</protein>
<accession>A0A4R3Q874</accession>
<dbReference type="Proteomes" id="UP000294576">
    <property type="component" value="Unassembled WGS sequence"/>
</dbReference>
<organism evidence="1 2">
    <name type="scientific">Rhizobium sullae</name>
    <name type="common">Rhizobium hedysari</name>
    <dbReference type="NCBI Taxonomy" id="50338"/>
    <lineage>
        <taxon>Bacteria</taxon>
        <taxon>Pseudomonadati</taxon>
        <taxon>Pseudomonadota</taxon>
        <taxon>Alphaproteobacteria</taxon>
        <taxon>Hyphomicrobiales</taxon>
        <taxon>Rhizobiaceae</taxon>
        <taxon>Rhizobium/Agrobacterium group</taxon>
        <taxon>Rhizobium</taxon>
    </lineage>
</organism>